<dbReference type="Gene3D" id="1.25.40.20">
    <property type="entry name" value="Ankyrin repeat-containing domain"/>
    <property type="match status" value="1"/>
</dbReference>
<dbReference type="SUPFAM" id="SSF48403">
    <property type="entry name" value="Ankyrin repeat"/>
    <property type="match status" value="1"/>
</dbReference>
<evidence type="ECO:0000313" key="1">
    <source>
        <dbReference type="EMBL" id="PVU92046.1"/>
    </source>
</evidence>
<organism evidence="1 2">
    <name type="scientific">Furculomyces boomerangus</name>
    <dbReference type="NCBI Taxonomy" id="61424"/>
    <lineage>
        <taxon>Eukaryota</taxon>
        <taxon>Fungi</taxon>
        <taxon>Fungi incertae sedis</taxon>
        <taxon>Zoopagomycota</taxon>
        <taxon>Kickxellomycotina</taxon>
        <taxon>Harpellomycetes</taxon>
        <taxon>Harpellales</taxon>
        <taxon>Harpellaceae</taxon>
        <taxon>Furculomyces</taxon>
    </lineage>
</organism>
<keyword evidence="2" id="KW-1185">Reference proteome</keyword>
<dbReference type="EMBL" id="MBFT01000387">
    <property type="protein sequence ID" value="PVU92046.1"/>
    <property type="molecule type" value="Genomic_DNA"/>
</dbReference>
<comment type="caution">
    <text evidence="1">The sequence shown here is derived from an EMBL/GenBank/DDBJ whole genome shotgun (WGS) entry which is preliminary data.</text>
</comment>
<evidence type="ECO:0000313" key="2">
    <source>
        <dbReference type="Proteomes" id="UP000245699"/>
    </source>
</evidence>
<protein>
    <submittedName>
        <fullName evidence="1">Uncharacterized protein</fullName>
    </submittedName>
</protein>
<reference evidence="1 2" key="1">
    <citation type="journal article" date="2018" name="MBio">
        <title>Comparative Genomics Reveals the Core Gene Toolbox for the Fungus-Insect Symbiosis.</title>
        <authorList>
            <person name="Wang Y."/>
            <person name="Stata M."/>
            <person name="Wang W."/>
            <person name="Stajich J.E."/>
            <person name="White M.M."/>
            <person name="Moncalvo J.M."/>
        </authorList>
    </citation>
    <scope>NUCLEOTIDE SEQUENCE [LARGE SCALE GENOMIC DNA]</scope>
    <source>
        <strain evidence="1 2">AUS-77-4</strain>
    </source>
</reference>
<accession>A0A2T9YI71</accession>
<name>A0A2T9YI71_9FUNG</name>
<dbReference type="InterPro" id="IPR036770">
    <property type="entry name" value="Ankyrin_rpt-contain_sf"/>
</dbReference>
<sequence>MKNNNYLDQRENCGFLDLGFDILAIVFVEAKNLELATVSKLLYQVAHNTGVQLECYSCWKHDHKCPSDPFYIERRIWLKNEFVSQIIKKYPFNDIYNHLYVKSLEKNNMDMIEICSNYHLKNTVTKKIFEMIENSHKIQINFNEIFPGSNSEKNLSLSIHSPLTKETYLCFLESFALEKNLEMIKYILPKIHLNQESFNRCFYSSVKSKNLEIVKQIFEYGTRFENKLPCFALQYSFENGTYDIVKYVFQITQNIRIDDNKVLNNAVKYNNSCLVKHLLEKVDLKEQCIYQLVKLAINWYCSDVLIILVDKVDLSELDTETQRKLVNTTNLNLIEKILGLGIDIHLDNDRILKNCVYQYCGNCKIFELIKKILVTDKYMYQNNSKYIDPLTKRYPEMEKLVFECTRKQTPLQ</sequence>
<proteinExistence type="predicted"/>
<dbReference type="Proteomes" id="UP000245699">
    <property type="component" value="Unassembled WGS sequence"/>
</dbReference>
<dbReference type="AlphaFoldDB" id="A0A2T9YI71"/>
<gene>
    <name evidence="1" type="ORF">BB559_003877</name>
</gene>